<dbReference type="EMBL" id="JAMTCJ010000002">
    <property type="protein sequence ID" value="MCP2176001.1"/>
    <property type="molecule type" value="Genomic_DNA"/>
</dbReference>
<organism evidence="1 2">
    <name type="scientific">Williamsia maris</name>
    <dbReference type="NCBI Taxonomy" id="72806"/>
    <lineage>
        <taxon>Bacteria</taxon>
        <taxon>Bacillati</taxon>
        <taxon>Actinomycetota</taxon>
        <taxon>Actinomycetes</taxon>
        <taxon>Mycobacteriales</taxon>
        <taxon>Nocardiaceae</taxon>
        <taxon>Williamsia</taxon>
    </lineage>
</organism>
<evidence type="ECO:0000313" key="2">
    <source>
        <dbReference type="Proteomes" id="UP001206895"/>
    </source>
</evidence>
<dbReference type="SUPFAM" id="SSF54427">
    <property type="entry name" value="NTF2-like"/>
    <property type="match status" value="1"/>
</dbReference>
<accession>A0ABT1HCL2</accession>
<dbReference type="InterPro" id="IPR009959">
    <property type="entry name" value="Cyclase_SnoaL-like"/>
</dbReference>
<keyword evidence="2" id="KW-1185">Reference proteome</keyword>
<dbReference type="Pfam" id="PF07366">
    <property type="entry name" value="SnoaL"/>
    <property type="match status" value="1"/>
</dbReference>
<dbReference type="Gene3D" id="3.10.450.50">
    <property type="match status" value="1"/>
</dbReference>
<evidence type="ECO:0000313" key="1">
    <source>
        <dbReference type="EMBL" id="MCP2176001.1"/>
    </source>
</evidence>
<comment type="caution">
    <text evidence="1">The sequence shown here is derived from an EMBL/GenBank/DDBJ whole genome shotgun (WGS) entry which is preliminary data.</text>
</comment>
<dbReference type="RefSeq" id="WP_253661028.1">
    <property type="nucleotide sequence ID" value="NZ_BAAAJQ010000001.1"/>
</dbReference>
<reference evidence="1 2" key="1">
    <citation type="submission" date="2022-06" db="EMBL/GenBank/DDBJ databases">
        <title>Genomic Encyclopedia of Archaeal and Bacterial Type Strains, Phase II (KMG-II): from individual species to whole genera.</title>
        <authorList>
            <person name="Goeker M."/>
        </authorList>
    </citation>
    <scope>NUCLEOTIDE SEQUENCE [LARGE SCALE GENOMIC DNA]</scope>
    <source>
        <strain evidence="1 2">DSM 44693</strain>
    </source>
</reference>
<gene>
    <name evidence="1" type="ORF">LX13_001820</name>
</gene>
<dbReference type="InterPro" id="IPR032710">
    <property type="entry name" value="NTF2-like_dom_sf"/>
</dbReference>
<dbReference type="Proteomes" id="UP001206895">
    <property type="component" value="Unassembled WGS sequence"/>
</dbReference>
<protein>
    <submittedName>
        <fullName evidence="1">SnoaL-like polyketide cyclase</fullName>
    </submittedName>
</protein>
<proteinExistence type="predicted"/>
<sequence>MTPSIDDLVTTFYRAFSGDTDLLETVVTPDWEDIPLAPGQGPGPQGAVPIISGLSQAVSELEIVVLDVVDGRGSDGNGTIATRCEIRGVHTGELMGAPGTGREIAVALHEFHEIADGRIRRTWHLEDWFGFIRRAQDVVAP</sequence>
<name>A0ABT1HCL2_9NOCA</name>